<keyword evidence="5" id="KW-0560">Oxidoreductase</keyword>
<comment type="caution">
    <text evidence="8">The sequence shown here is derived from an EMBL/GenBank/DDBJ whole genome shotgun (WGS) entry which is preliminary data.</text>
</comment>
<dbReference type="Proteomes" id="UP001527925">
    <property type="component" value="Unassembled WGS sequence"/>
</dbReference>
<sequence>MPFAPQRRLESSMALFVKWVSEEIAIRKKSGEKHDDYLDRLLASEVAAANPGEVYVHIVNILLAAHTNTAGTIMWTLYELARDQALQDRVRQELVANGAIQPTIDDMVAKPPTAKPELLSACIKETGRRYQALFVFRKAMRNTEFEGYAVKRNEMIVIPMAALLLDDKMQMADAGFIIIMN</sequence>
<accession>A0ABR4MXW4</accession>
<keyword evidence="7" id="KW-0503">Monooxygenase</keyword>
<evidence type="ECO:0000256" key="6">
    <source>
        <dbReference type="ARBA" id="ARBA00023004"/>
    </source>
</evidence>
<dbReference type="EMBL" id="JADGIZ020000076">
    <property type="protein sequence ID" value="KAL2912120.1"/>
    <property type="molecule type" value="Genomic_DNA"/>
</dbReference>
<evidence type="ECO:0000256" key="5">
    <source>
        <dbReference type="ARBA" id="ARBA00023002"/>
    </source>
</evidence>
<dbReference type="InterPro" id="IPR036396">
    <property type="entry name" value="Cyt_P450_sf"/>
</dbReference>
<evidence type="ECO:0000313" key="9">
    <source>
        <dbReference type="Proteomes" id="UP001527925"/>
    </source>
</evidence>
<proteinExistence type="inferred from homology"/>
<evidence type="ECO:0000256" key="3">
    <source>
        <dbReference type="ARBA" id="ARBA00022617"/>
    </source>
</evidence>
<protein>
    <recommendedName>
        <fullName evidence="10">Cytochrome P450</fullName>
    </recommendedName>
</protein>
<evidence type="ECO:0000256" key="2">
    <source>
        <dbReference type="ARBA" id="ARBA00010617"/>
    </source>
</evidence>
<keyword evidence="4" id="KW-0479">Metal-binding</keyword>
<organism evidence="8 9">
    <name type="scientific">Polyrhizophydium stewartii</name>
    <dbReference type="NCBI Taxonomy" id="2732419"/>
    <lineage>
        <taxon>Eukaryota</taxon>
        <taxon>Fungi</taxon>
        <taxon>Fungi incertae sedis</taxon>
        <taxon>Chytridiomycota</taxon>
        <taxon>Chytridiomycota incertae sedis</taxon>
        <taxon>Chytridiomycetes</taxon>
        <taxon>Rhizophydiales</taxon>
        <taxon>Rhizophydiales incertae sedis</taxon>
        <taxon>Polyrhizophydium</taxon>
    </lineage>
</organism>
<dbReference type="Gene3D" id="1.10.630.10">
    <property type="entry name" value="Cytochrome P450"/>
    <property type="match status" value="1"/>
</dbReference>
<dbReference type="SUPFAM" id="SSF48264">
    <property type="entry name" value="Cytochrome P450"/>
    <property type="match status" value="1"/>
</dbReference>
<dbReference type="PANTHER" id="PTHR24279">
    <property type="entry name" value="CYTOCHROME P450"/>
    <property type="match status" value="1"/>
</dbReference>
<gene>
    <name evidence="8" type="ORF">HK105_208396</name>
</gene>
<dbReference type="InterPro" id="IPR050479">
    <property type="entry name" value="CYP11_CYP27_families"/>
</dbReference>
<evidence type="ECO:0000256" key="4">
    <source>
        <dbReference type="ARBA" id="ARBA00022723"/>
    </source>
</evidence>
<dbReference type="Pfam" id="PF00067">
    <property type="entry name" value="p450"/>
    <property type="match status" value="1"/>
</dbReference>
<keyword evidence="3" id="KW-0349">Heme</keyword>
<keyword evidence="6" id="KW-0408">Iron</keyword>
<evidence type="ECO:0008006" key="10">
    <source>
        <dbReference type="Google" id="ProtNLM"/>
    </source>
</evidence>
<keyword evidence="9" id="KW-1185">Reference proteome</keyword>
<evidence type="ECO:0000256" key="1">
    <source>
        <dbReference type="ARBA" id="ARBA00001971"/>
    </source>
</evidence>
<comment type="similarity">
    <text evidence="2">Belongs to the cytochrome P450 family.</text>
</comment>
<evidence type="ECO:0000256" key="7">
    <source>
        <dbReference type="ARBA" id="ARBA00023033"/>
    </source>
</evidence>
<comment type="cofactor">
    <cofactor evidence="1">
        <name>heme</name>
        <dbReference type="ChEBI" id="CHEBI:30413"/>
    </cofactor>
</comment>
<name>A0ABR4MXW4_9FUNG</name>
<dbReference type="PANTHER" id="PTHR24279:SF120">
    <property type="entry name" value="CYTOCHROME P450"/>
    <property type="match status" value="1"/>
</dbReference>
<reference evidence="8 9" key="1">
    <citation type="submission" date="2023-09" db="EMBL/GenBank/DDBJ databases">
        <title>Pangenome analysis of Batrachochytrium dendrobatidis and related Chytrids.</title>
        <authorList>
            <person name="Yacoub M.N."/>
            <person name="Stajich J.E."/>
            <person name="James T.Y."/>
        </authorList>
    </citation>
    <scope>NUCLEOTIDE SEQUENCE [LARGE SCALE GENOMIC DNA]</scope>
    <source>
        <strain evidence="8 9">JEL0888</strain>
    </source>
</reference>
<dbReference type="InterPro" id="IPR001128">
    <property type="entry name" value="Cyt_P450"/>
</dbReference>
<evidence type="ECO:0000313" key="8">
    <source>
        <dbReference type="EMBL" id="KAL2912120.1"/>
    </source>
</evidence>